<keyword evidence="2" id="KW-1185">Reference proteome</keyword>
<dbReference type="InterPro" id="IPR036768">
    <property type="entry name" value="PolIII_chi_sf"/>
</dbReference>
<name>A0A918XSY0_9PROT</name>
<dbReference type="AlphaFoldDB" id="A0A918XSY0"/>
<reference evidence="1" key="2">
    <citation type="submission" date="2020-09" db="EMBL/GenBank/DDBJ databases">
        <authorList>
            <person name="Sun Q."/>
            <person name="Kim S."/>
        </authorList>
    </citation>
    <scope>NUCLEOTIDE SEQUENCE</scope>
    <source>
        <strain evidence="1">KCTC 42651</strain>
    </source>
</reference>
<dbReference type="Gene3D" id="3.40.50.10110">
    <property type="entry name" value="DNA polymerase III subunit chi"/>
    <property type="match status" value="1"/>
</dbReference>
<accession>A0A918XSY0</accession>
<dbReference type="InterPro" id="IPR007459">
    <property type="entry name" value="DNA_pol3_chi"/>
</dbReference>
<evidence type="ECO:0000313" key="1">
    <source>
        <dbReference type="EMBL" id="GHD49587.1"/>
    </source>
</evidence>
<proteinExistence type="predicted"/>
<dbReference type="GO" id="GO:0032298">
    <property type="term" value="P:positive regulation of DNA-templated DNA replication initiation"/>
    <property type="evidence" value="ECO:0007669"/>
    <property type="project" value="TreeGrafter"/>
</dbReference>
<sequence length="149" mass="16785">MTEIGFYHLTATPLERALPKLLERTLQAGERAVVRTASDERVQALNGLLWTYEERSWLPHGSARDGFADDQPIWLTADDENPNAARFLFLTDGVEAADLGPWTRVFDLFDGRDDAAVAAARRRWKAARDAGHALTYWRQTDRGGWEKAG</sequence>
<dbReference type="RefSeq" id="WP_189989316.1">
    <property type="nucleotide sequence ID" value="NZ_BMZS01000004.1"/>
</dbReference>
<dbReference type="Pfam" id="PF04364">
    <property type="entry name" value="DNA_pol3_chi"/>
    <property type="match status" value="1"/>
</dbReference>
<dbReference type="GO" id="GO:0003677">
    <property type="term" value="F:DNA binding"/>
    <property type="evidence" value="ECO:0007669"/>
    <property type="project" value="InterPro"/>
</dbReference>
<dbReference type="GO" id="GO:0006260">
    <property type="term" value="P:DNA replication"/>
    <property type="evidence" value="ECO:0007669"/>
    <property type="project" value="InterPro"/>
</dbReference>
<dbReference type="PANTHER" id="PTHR38767">
    <property type="entry name" value="DNA POLYMERASE III SUBUNIT CHI"/>
    <property type="match status" value="1"/>
</dbReference>
<protein>
    <submittedName>
        <fullName evidence="1">DNA polymerase III subunit chi</fullName>
    </submittedName>
</protein>
<evidence type="ECO:0000313" key="2">
    <source>
        <dbReference type="Proteomes" id="UP000630353"/>
    </source>
</evidence>
<dbReference type="PANTHER" id="PTHR38767:SF1">
    <property type="entry name" value="DNA POLYMERASE III SUBUNIT CHI"/>
    <property type="match status" value="1"/>
</dbReference>
<dbReference type="Proteomes" id="UP000630353">
    <property type="component" value="Unassembled WGS sequence"/>
</dbReference>
<gene>
    <name evidence="1" type="ORF">GCM10017083_22050</name>
</gene>
<dbReference type="EMBL" id="BMZS01000004">
    <property type="protein sequence ID" value="GHD49587.1"/>
    <property type="molecule type" value="Genomic_DNA"/>
</dbReference>
<organism evidence="1 2">
    <name type="scientific">Thalassobaculum fulvum</name>
    <dbReference type="NCBI Taxonomy" id="1633335"/>
    <lineage>
        <taxon>Bacteria</taxon>
        <taxon>Pseudomonadati</taxon>
        <taxon>Pseudomonadota</taxon>
        <taxon>Alphaproteobacteria</taxon>
        <taxon>Rhodospirillales</taxon>
        <taxon>Thalassobaculaceae</taxon>
        <taxon>Thalassobaculum</taxon>
    </lineage>
</organism>
<dbReference type="GO" id="GO:0003887">
    <property type="term" value="F:DNA-directed DNA polymerase activity"/>
    <property type="evidence" value="ECO:0007669"/>
    <property type="project" value="InterPro"/>
</dbReference>
<dbReference type="NCBIfam" id="NF004347">
    <property type="entry name" value="PRK05728.1-4"/>
    <property type="match status" value="1"/>
</dbReference>
<dbReference type="SUPFAM" id="SSF102400">
    <property type="entry name" value="DNA polymerase III chi subunit"/>
    <property type="match status" value="1"/>
</dbReference>
<comment type="caution">
    <text evidence="1">The sequence shown here is derived from an EMBL/GenBank/DDBJ whole genome shotgun (WGS) entry which is preliminary data.</text>
</comment>
<reference evidence="1" key="1">
    <citation type="journal article" date="2014" name="Int. J. Syst. Evol. Microbiol.">
        <title>Complete genome sequence of Corynebacterium casei LMG S-19264T (=DSM 44701T), isolated from a smear-ripened cheese.</title>
        <authorList>
            <consortium name="US DOE Joint Genome Institute (JGI-PGF)"/>
            <person name="Walter F."/>
            <person name="Albersmeier A."/>
            <person name="Kalinowski J."/>
            <person name="Ruckert C."/>
        </authorList>
    </citation>
    <scope>NUCLEOTIDE SEQUENCE</scope>
    <source>
        <strain evidence="1">KCTC 42651</strain>
    </source>
</reference>